<dbReference type="Proteomes" id="UP000092527">
    <property type="component" value="Unassembled WGS sequence"/>
</dbReference>
<dbReference type="STRING" id="505341.QV08_07085"/>
<keyword evidence="1" id="KW-1133">Transmembrane helix</keyword>
<dbReference type="PATRIC" id="fig|505341.3.peg.231"/>
<dbReference type="PANTHER" id="PTHR38034:SF1">
    <property type="entry name" value="INNER MEMBRANE PROTEIN YPJD"/>
    <property type="match status" value="1"/>
</dbReference>
<feature type="transmembrane region" description="Helical" evidence="1">
    <location>
        <begin position="6"/>
        <end position="24"/>
    </location>
</feature>
<evidence type="ECO:0000313" key="3">
    <source>
        <dbReference type="EMBL" id="OBW96230.1"/>
    </source>
</evidence>
<dbReference type="Proteomes" id="UP000092649">
    <property type="component" value="Unassembled WGS sequence"/>
</dbReference>
<gene>
    <name evidence="3" type="ORF">QS62_01155</name>
    <name evidence="4" type="ORF">QV09_09970</name>
</gene>
<organism evidence="3 6">
    <name type="scientific">Gallibacterium salpingitidis</name>
    <dbReference type="NCBI Taxonomy" id="505341"/>
    <lineage>
        <taxon>Bacteria</taxon>
        <taxon>Pseudomonadati</taxon>
        <taxon>Pseudomonadota</taxon>
        <taxon>Gammaproteobacteria</taxon>
        <taxon>Pasteurellales</taxon>
        <taxon>Pasteurellaceae</taxon>
        <taxon>Gallibacterium</taxon>
    </lineage>
</organism>
<proteinExistence type="predicted"/>
<evidence type="ECO:0000259" key="2">
    <source>
        <dbReference type="Pfam" id="PF01578"/>
    </source>
</evidence>
<evidence type="ECO:0000256" key="1">
    <source>
        <dbReference type="SAM" id="Phobius"/>
    </source>
</evidence>
<feature type="transmembrane region" description="Helical" evidence="1">
    <location>
        <begin position="217"/>
        <end position="237"/>
    </location>
</feature>
<name>A0A1A7P320_9PAST</name>
<dbReference type="GO" id="GO:0005886">
    <property type="term" value="C:plasma membrane"/>
    <property type="evidence" value="ECO:0007669"/>
    <property type="project" value="TreeGrafter"/>
</dbReference>
<dbReference type="InterPro" id="IPR002541">
    <property type="entry name" value="Cyt_c_assembly"/>
</dbReference>
<feature type="domain" description="Cytochrome c assembly protein" evidence="2">
    <location>
        <begin position="41"/>
        <end position="265"/>
    </location>
</feature>
<dbReference type="PANTHER" id="PTHR38034">
    <property type="entry name" value="INNER MEMBRANE PROTEIN YPJD"/>
    <property type="match status" value="1"/>
</dbReference>
<dbReference type="Pfam" id="PF01578">
    <property type="entry name" value="Cytochrom_C_asm"/>
    <property type="match status" value="1"/>
</dbReference>
<comment type="caution">
    <text evidence="3">The sequence shown here is derived from an EMBL/GenBank/DDBJ whole genome shotgun (WGS) entry which is preliminary data.</text>
</comment>
<feature type="transmembrane region" description="Helical" evidence="1">
    <location>
        <begin position="131"/>
        <end position="158"/>
    </location>
</feature>
<dbReference type="GO" id="GO:0017004">
    <property type="term" value="P:cytochrome complex assembly"/>
    <property type="evidence" value="ECO:0007669"/>
    <property type="project" value="InterPro"/>
</dbReference>
<reference evidence="5 6" key="1">
    <citation type="submission" date="2014-11" db="EMBL/GenBank/DDBJ databases">
        <title>Pan-genome of Gallibacterium spp.</title>
        <authorList>
            <person name="Kudirkiene E."/>
            <person name="Bojesen A.M."/>
        </authorList>
    </citation>
    <scope>NUCLEOTIDE SEQUENCE [LARGE SCALE GENOMIC DNA]</scope>
    <source>
        <strain evidence="4 5">18469/18</strain>
        <strain evidence="3 6">F150</strain>
    </source>
</reference>
<feature type="transmembrane region" description="Helical" evidence="1">
    <location>
        <begin position="183"/>
        <end position="205"/>
    </location>
</feature>
<feature type="transmembrane region" description="Helical" evidence="1">
    <location>
        <begin position="69"/>
        <end position="91"/>
    </location>
</feature>
<protein>
    <submittedName>
        <fullName evidence="3">ABC transporter permease</fullName>
    </submittedName>
</protein>
<keyword evidence="1" id="KW-0812">Transmembrane</keyword>
<feature type="transmembrane region" description="Helical" evidence="1">
    <location>
        <begin position="244"/>
        <end position="266"/>
    </location>
</feature>
<dbReference type="EMBL" id="JTJL01000003">
    <property type="protein sequence ID" value="OBW96230.1"/>
    <property type="molecule type" value="Genomic_DNA"/>
</dbReference>
<sequence length="267" mass="30195">MLWIGVLTIVAYLSSILLITPVLMKVQQGETTTITQSSKKWIFHSAILAIVLHVIGLVNNFFVAGGQNFTLFNVSSLVSILVSIFVTFSILRTNTLWFLLPIVYCFATINVVGTTFFPGSFIKHLTENIGLLFHIMLALFGYAVFFICTLYAFQLGWLDRNLKQKKMTFSPMIPPLMKVEKQLFQLLILGESLLSITLISGSIYLPNFFSAEQIQKAIFSFIAWLVFAILLFGHYKLHWRGKRVIIYTISGMILLTVAYFGSRLVIA</sequence>
<evidence type="ECO:0000313" key="4">
    <source>
        <dbReference type="EMBL" id="OBX08176.1"/>
    </source>
</evidence>
<feature type="transmembrane region" description="Helical" evidence="1">
    <location>
        <begin position="45"/>
        <end position="63"/>
    </location>
</feature>
<keyword evidence="1" id="KW-0472">Membrane</keyword>
<dbReference type="GO" id="GO:0020037">
    <property type="term" value="F:heme binding"/>
    <property type="evidence" value="ECO:0007669"/>
    <property type="project" value="InterPro"/>
</dbReference>
<evidence type="ECO:0000313" key="5">
    <source>
        <dbReference type="Proteomes" id="UP000092527"/>
    </source>
</evidence>
<evidence type="ECO:0000313" key="6">
    <source>
        <dbReference type="Proteomes" id="UP000092649"/>
    </source>
</evidence>
<dbReference type="EMBL" id="JTJU01000060">
    <property type="protein sequence ID" value="OBX08176.1"/>
    <property type="molecule type" value="Genomic_DNA"/>
</dbReference>
<dbReference type="AlphaFoldDB" id="A0A1A7P320"/>
<accession>A0A1A7P320</accession>
<keyword evidence="6" id="KW-1185">Reference proteome</keyword>
<dbReference type="InterPro" id="IPR052372">
    <property type="entry name" value="YpjD/HemX"/>
</dbReference>
<dbReference type="OrthoDB" id="9780793at2"/>
<feature type="transmembrane region" description="Helical" evidence="1">
    <location>
        <begin position="98"/>
        <end position="119"/>
    </location>
</feature>